<organism evidence="9 10">
    <name type="scientific">Salinisphaera aquimarina</name>
    <dbReference type="NCBI Taxonomy" id="2094031"/>
    <lineage>
        <taxon>Bacteria</taxon>
        <taxon>Pseudomonadati</taxon>
        <taxon>Pseudomonadota</taxon>
        <taxon>Gammaproteobacteria</taxon>
        <taxon>Salinisphaerales</taxon>
        <taxon>Salinisphaeraceae</taxon>
        <taxon>Salinisphaera</taxon>
    </lineage>
</organism>
<evidence type="ECO:0000259" key="8">
    <source>
        <dbReference type="Pfam" id="PF04039"/>
    </source>
</evidence>
<dbReference type="Proteomes" id="UP001595462">
    <property type="component" value="Unassembled WGS sequence"/>
</dbReference>
<dbReference type="InterPro" id="IPR050622">
    <property type="entry name" value="CPA3_antiporter_subunitB"/>
</dbReference>
<evidence type="ECO:0000256" key="6">
    <source>
        <dbReference type="ARBA" id="ARBA00023136"/>
    </source>
</evidence>
<feature type="transmembrane region" description="Helical" evidence="7">
    <location>
        <begin position="68"/>
        <end position="90"/>
    </location>
</feature>
<gene>
    <name evidence="9" type="ORF">ACFOSU_12890</name>
</gene>
<keyword evidence="4 7" id="KW-0812">Transmembrane</keyword>
<evidence type="ECO:0000256" key="3">
    <source>
        <dbReference type="ARBA" id="ARBA00022475"/>
    </source>
</evidence>
<feature type="transmembrane region" description="Helical" evidence="7">
    <location>
        <begin position="7"/>
        <end position="25"/>
    </location>
</feature>
<dbReference type="RefSeq" id="WP_380690258.1">
    <property type="nucleotide sequence ID" value="NZ_JBHRSS010000006.1"/>
</dbReference>
<name>A0ABV7ESA7_9GAMM</name>
<feature type="transmembrane region" description="Helical" evidence="7">
    <location>
        <begin position="37"/>
        <end position="56"/>
    </location>
</feature>
<evidence type="ECO:0000256" key="7">
    <source>
        <dbReference type="SAM" id="Phobius"/>
    </source>
</evidence>
<dbReference type="InterPro" id="IPR007182">
    <property type="entry name" value="MnhB"/>
</dbReference>
<comment type="caution">
    <text evidence="9">The sequence shown here is derived from an EMBL/GenBank/DDBJ whole genome shotgun (WGS) entry which is preliminary data.</text>
</comment>
<reference evidence="10" key="1">
    <citation type="journal article" date="2019" name="Int. J. Syst. Evol. Microbiol.">
        <title>The Global Catalogue of Microorganisms (GCM) 10K type strain sequencing project: providing services to taxonomists for standard genome sequencing and annotation.</title>
        <authorList>
            <consortium name="The Broad Institute Genomics Platform"/>
            <consortium name="The Broad Institute Genome Sequencing Center for Infectious Disease"/>
            <person name="Wu L."/>
            <person name="Ma J."/>
        </authorList>
    </citation>
    <scope>NUCLEOTIDE SEQUENCE [LARGE SCALE GENOMIC DNA]</scope>
    <source>
        <strain evidence="10">KCTC 52640</strain>
    </source>
</reference>
<evidence type="ECO:0000256" key="5">
    <source>
        <dbReference type="ARBA" id="ARBA00022989"/>
    </source>
</evidence>
<dbReference type="EMBL" id="JBHRSS010000006">
    <property type="protein sequence ID" value="MFC3104781.1"/>
    <property type="molecule type" value="Genomic_DNA"/>
</dbReference>
<keyword evidence="3" id="KW-1003">Cell membrane</keyword>
<evidence type="ECO:0000313" key="9">
    <source>
        <dbReference type="EMBL" id="MFC3104781.1"/>
    </source>
</evidence>
<proteinExistence type="inferred from homology"/>
<evidence type="ECO:0000313" key="10">
    <source>
        <dbReference type="Proteomes" id="UP001595462"/>
    </source>
</evidence>
<feature type="domain" description="Na+/H+ antiporter MnhB subunit-related protein" evidence="8">
    <location>
        <begin position="6"/>
        <end position="127"/>
    </location>
</feature>
<keyword evidence="10" id="KW-1185">Reference proteome</keyword>
<dbReference type="PANTHER" id="PTHR33932">
    <property type="entry name" value="NA(+)/H(+) ANTIPORTER SUBUNIT B"/>
    <property type="match status" value="1"/>
</dbReference>
<accession>A0ABV7ESA7</accession>
<dbReference type="NCBIfam" id="NF009162">
    <property type="entry name" value="PRK12508.1"/>
    <property type="match status" value="1"/>
</dbReference>
<dbReference type="PANTHER" id="PTHR33932:SF4">
    <property type="entry name" value="NA(+)_H(+) ANTIPORTER SUBUNIT B"/>
    <property type="match status" value="1"/>
</dbReference>
<sequence length="143" mass="15212">MREHTILRVITKILIAPIIIFALYVQFHGDYSPGGGFQAGVIFAAAIILYALIFGLAEARRAVPPGLLRVTGALGVLTYAGTGVACLLNGGNFLDYDYLAHNAIHGQHYGLLLVEFGVGMTVVSVITSIFYVFAGRGRRGDGA</sequence>
<evidence type="ECO:0000256" key="4">
    <source>
        <dbReference type="ARBA" id="ARBA00022692"/>
    </source>
</evidence>
<keyword evidence="5 7" id="KW-1133">Transmembrane helix</keyword>
<keyword evidence="6 7" id="KW-0472">Membrane</keyword>
<comment type="subcellular location">
    <subcellularLocation>
        <location evidence="1">Cell membrane</location>
        <topology evidence="1">Multi-pass membrane protein</topology>
    </subcellularLocation>
</comment>
<comment type="similarity">
    <text evidence="2">Belongs to the CPA3 antiporters (TC 2.A.63) subunit B family.</text>
</comment>
<protein>
    <submittedName>
        <fullName evidence="9">Na(+)/H(+) antiporter subunit B</fullName>
    </submittedName>
</protein>
<feature type="transmembrane region" description="Helical" evidence="7">
    <location>
        <begin position="110"/>
        <end position="134"/>
    </location>
</feature>
<evidence type="ECO:0000256" key="2">
    <source>
        <dbReference type="ARBA" id="ARBA00009425"/>
    </source>
</evidence>
<dbReference type="Pfam" id="PF04039">
    <property type="entry name" value="MnhB"/>
    <property type="match status" value="1"/>
</dbReference>
<evidence type="ECO:0000256" key="1">
    <source>
        <dbReference type="ARBA" id="ARBA00004651"/>
    </source>
</evidence>